<dbReference type="EMBL" id="OZ035842">
    <property type="protein sequence ID" value="CAL1594926.1"/>
    <property type="molecule type" value="Genomic_DNA"/>
</dbReference>
<proteinExistence type="predicted"/>
<dbReference type="PANTHER" id="PTHR15034">
    <property type="entry name" value="DEATH DOMAIN-CONTAINING PROTEIN CRADD"/>
    <property type="match status" value="1"/>
</dbReference>
<dbReference type="Proteomes" id="UP001497482">
    <property type="component" value="Chromosome 20"/>
</dbReference>
<gene>
    <name evidence="2" type="ORF">KC01_LOCUS23828</name>
</gene>
<evidence type="ECO:0000259" key="1">
    <source>
        <dbReference type="PROSITE" id="PS50209"/>
    </source>
</evidence>
<keyword evidence="3" id="KW-1185">Reference proteome</keyword>
<dbReference type="Pfam" id="PF00619">
    <property type="entry name" value="CARD"/>
    <property type="match status" value="1"/>
</dbReference>
<dbReference type="InterPro" id="IPR037939">
    <property type="entry name" value="CRADD"/>
</dbReference>
<name>A0AAV2L318_KNICA</name>
<dbReference type="SUPFAM" id="SSF47986">
    <property type="entry name" value="DEATH domain"/>
    <property type="match status" value="1"/>
</dbReference>
<protein>
    <recommendedName>
        <fullName evidence="1">CARD domain-containing protein</fullName>
    </recommendedName>
</protein>
<dbReference type="Gene3D" id="1.10.533.10">
    <property type="entry name" value="Death Domain, Fas"/>
    <property type="match status" value="1"/>
</dbReference>
<evidence type="ECO:0000313" key="2">
    <source>
        <dbReference type="EMBL" id="CAL1594926.1"/>
    </source>
</evidence>
<sequence length="183" mass="20784">MHLSTLGTSVDRALEEALAGVFGGKMFGSGTKRWFVKKQRRQPHLYGKRPYSRKKKRWATKILKQNRQKILNELDVNSVLPYLVYEKVFSLGEYKEILSQDTSKKRTEKFLDHLSCKSPAAFCSFCSVLEEVHPHLLTCFLLDGQDGVLGRAKKGGLPVPLNNQVEQPVCSPPLYTDPVFDSR</sequence>
<dbReference type="GO" id="GO:0042981">
    <property type="term" value="P:regulation of apoptotic process"/>
    <property type="evidence" value="ECO:0007669"/>
    <property type="project" value="InterPro"/>
</dbReference>
<dbReference type="AlphaFoldDB" id="A0AAV2L318"/>
<dbReference type="InterPro" id="IPR011029">
    <property type="entry name" value="DEATH-like_dom_sf"/>
</dbReference>
<dbReference type="GO" id="GO:0070513">
    <property type="term" value="F:death domain binding"/>
    <property type="evidence" value="ECO:0007669"/>
    <property type="project" value="InterPro"/>
</dbReference>
<dbReference type="CDD" id="cd01671">
    <property type="entry name" value="CARD"/>
    <property type="match status" value="1"/>
</dbReference>
<dbReference type="PROSITE" id="PS50209">
    <property type="entry name" value="CARD"/>
    <property type="match status" value="1"/>
</dbReference>
<evidence type="ECO:0000313" key="3">
    <source>
        <dbReference type="Proteomes" id="UP001497482"/>
    </source>
</evidence>
<dbReference type="GO" id="GO:0002020">
    <property type="term" value="F:protease binding"/>
    <property type="evidence" value="ECO:0007669"/>
    <property type="project" value="InterPro"/>
</dbReference>
<dbReference type="PANTHER" id="PTHR15034:SF5">
    <property type="entry name" value="DEATH DOMAIN-CONTAINING PROTEIN CRADD"/>
    <property type="match status" value="1"/>
</dbReference>
<feature type="domain" description="CARD" evidence="1">
    <location>
        <begin position="55"/>
        <end position="144"/>
    </location>
</feature>
<accession>A0AAV2L318</accession>
<organism evidence="2 3">
    <name type="scientific">Knipowitschia caucasica</name>
    <name type="common">Caucasian dwarf goby</name>
    <name type="synonym">Pomatoschistus caucasicus</name>
    <dbReference type="NCBI Taxonomy" id="637954"/>
    <lineage>
        <taxon>Eukaryota</taxon>
        <taxon>Metazoa</taxon>
        <taxon>Chordata</taxon>
        <taxon>Craniata</taxon>
        <taxon>Vertebrata</taxon>
        <taxon>Euteleostomi</taxon>
        <taxon>Actinopterygii</taxon>
        <taxon>Neopterygii</taxon>
        <taxon>Teleostei</taxon>
        <taxon>Neoteleostei</taxon>
        <taxon>Acanthomorphata</taxon>
        <taxon>Gobiaria</taxon>
        <taxon>Gobiiformes</taxon>
        <taxon>Gobioidei</taxon>
        <taxon>Gobiidae</taxon>
        <taxon>Gobiinae</taxon>
        <taxon>Knipowitschia</taxon>
    </lineage>
</organism>
<dbReference type="InterPro" id="IPR001315">
    <property type="entry name" value="CARD"/>
</dbReference>
<reference evidence="2 3" key="1">
    <citation type="submission" date="2024-04" db="EMBL/GenBank/DDBJ databases">
        <authorList>
            <person name="Waldvogel A.-M."/>
            <person name="Schoenle A."/>
        </authorList>
    </citation>
    <scope>NUCLEOTIDE SEQUENCE [LARGE SCALE GENOMIC DNA]</scope>
</reference>